<evidence type="ECO:0000313" key="3">
    <source>
        <dbReference type="Proteomes" id="UP000246702"/>
    </source>
</evidence>
<dbReference type="OrthoDB" id="3508621at2759"/>
<organism evidence="2 3">
    <name type="scientific">Aspergillus sclerotioniger CBS 115572</name>
    <dbReference type="NCBI Taxonomy" id="1450535"/>
    <lineage>
        <taxon>Eukaryota</taxon>
        <taxon>Fungi</taxon>
        <taxon>Dikarya</taxon>
        <taxon>Ascomycota</taxon>
        <taxon>Pezizomycotina</taxon>
        <taxon>Eurotiomycetes</taxon>
        <taxon>Eurotiomycetidae</taxon>
        <taxon>Eurotiales</taxon>
        <taxon>Aspergillaceae</taxon>
        <taxon>Aspergillus</taxon>
        <taxon>Aspergillus subgen. Circumdati</taxon>
    </lineage>
</organism>
<evidence type="ECO:0000256" key="1">
    <source>
        <dbReference type="SAM" id="MobiDB-lite"/>
    </source>
</evidence>
<dbReference type="GeneID" id="37112878"/>
<sequence>MSGASGNIPSDQEEWENFVKRRNLKGKTVHAAELASGSKIGYDQYLLLRVLWVDHRSNLSLPEEISKLLPKAAEMLAGCESWKKYRGSFGKTENPEGSFAVARHYQQMAADSRGNIRPNSFDTPVARRTRSHYSKGAPDISTLQLNPPKTPPGKQTKLPETPVLSTSDDDWIADYDESSPQVSPITPAAQVPEELQKMMYPPTKDEQIVNIALVIFLNALTIHFADCKSCVWTLHRKGFHANFTQASFEARTDGYLDDLQESAYALIEVKPVIRGNRQNLIQMQESAQMVAWLMNDSENNDIDKVQVSLIPRDL</sequence>
<feature type="region of interest" description="Disordered" evidence="1">
    <location>
        <begin position="113"/>
        <end position="163"/>
    </location>
</feature>
<accession>A0A317XGI2</accession>
<dbReference type="EMBL" id="MSFK01000002">
    <property type="protein sequence ID" value="PWY96020.1"/>
    <property type="molecule type" value="Genomic_DNA"/>
</dbReference>
<keyword evidence="3" id="KW-1185">Reference proteome</keyword>
<dbReference type="AlphaFoldDB" id="A0A317XGI2"/>
<name>A0A317XGI2_9EURO</name>
<proteinExistence type="predicted"/>
<dbReference type="STRING" id="1450535.A0A317XGI2"/>
<evidence type="ECO:0000313" key="2">
    <source>
        <dbReference type="EMBL" id="PWY96020.1"/>
    </source>
</evidence>
<dbReference type="RefSeq" id="XP_025472781.1">
    <property type="nucleotide sequence ID" value="XM_025610735.1"/>
</dbReference>
<dbReference type="Proteomes" id="UP000246702">
    <property type="component" value="Unassembled WGS sequence"/>
</dbReference>
<protein>
    <submittedName>
        <fullName evidence="2">Uncharacterized protein</fullName>
    </submittedName>
</protein>
<comment type="caution">
    <text evidence="2">The sequence shown here is derived from an EMBL/GenBank/DDBJ whole genome shotgun (WGS) entry which is preliminary data.</text>
</comment>
<gene>
    <name evidence="2" type="ORF">BO94DRAFT_530737</name>
</gene>
<reference evidence="2 3" key="1">
    <citation type="submission" date="2016-12" db="EMBL/GenBank/DDBJ databases">
        <title>The genomes of Aspergillus section Nigri reveals drivers in fungal speciation.</title>
        <authorList>
            <consortium name="DOE Joint Genome Institute"/>
            <person name="Vesth T.C."/>
            <person name="Nybo J."/>
            <person name="Theobald S."/>
            <person name="Brandl J."/>
            <person name="Frisvad J.C."/>
            <person name="Nielsen K.F."/>
            <person name="Lyhne E.K."/>
            <person name="Kogle M.E."/>
            <person name="Kuo A."/>
            <person name="Riley R."/>
            <person name="Clum A."/>
            <person name="Nolan M."/>
            <person name="Lipzen A."/>
            <person name="Salamov A."/>
            <person name="Henrissat B."/>
            <person name="Wiebenga A."/>
            <person name="De Vries R.P."/>
            <person name="Grigoriev I.V."/>
            <person name="Mortensen U.H."/>
            <person name="Andersen M.R."/>
            <person name="Baker S.E."/>
        </authorList>
    </citation>
    <scope>NUCLEOTIDE SEQUENCE [LARGE SCALE GENOMIC DNA]</scope>
    <source>
        <strain evidence="2 3">CBS 115572</strain>
    </source>
</reference>